<organism evidence="3">
    <name type="scientific">Aureococcus anophagefferens</name>
    <name type="common">Harmful bloom alga</name>
    <dbReference type="NCBI Taxonomy" id="44056"/>
    <lineage>
        <taxon>Eukaryota</taxon>
        <taxon>Sar</taxon>
        <taxon>Stramenopiles</taxon>
        <taxon>Ochrophyta</taxon>
        <taxon>Pelagophyceae</taxon>
        <taxon>Pelagomonadales</taxon>
        <taxon>Pelagomonadaceae</taxon>
        <taxon>Aureococcus</taxon>
    </lineage>
</organism>
<keyword evidence="1" id="KW-0812">Transmembrane</keyword>
<keyword evidence="1" id="KW-0472">Membrane</keyword>
<sequence>MIEATDHYLRVPTTIEPDFADRTVRAKWRSLHKNCKLIAIYGFLFHAGWSTWERNVFPVFLDESMGRRSVGFVQSLQGLVALAAAPAFGTWFDRSEYIPVRFADGFGLKPTTLTAVVLAAQVLSVGAPLACDALARAVGRAPTMVLVRLIEPAALAALALSGDVRVSGGAFLCYLGVPVGTRAIEKAVLMDHTAKKSRGRWNAVESVNRGTWAGSAAIGAFLVHDYGYGAAFLVSAAFTGASVVVLSGLLVALRGERA</sequence>
<dbReference type="Gene3D" id="1.20.1250.20">
    <property type="entry name" value="MFS general substrate transporter like domains"/>
    <property type="match status" value="1"/>
</dbReference>
<dbReference type="PANTHER" id="PTHR23525:SF1">
    <property type="entry name" value="NODULIN-LIKE DOMAIN-CONTAINING PROTEIN"/>
    <property type="match status" value="1"/>
</dbReference>
<evidence type="ECO:0000313" key="2">
    <source>
        <dbReference type="EMBL" id="EGB11042.1"/>
    </source>
</evidence>
<dbReference type="InParanoid" id="F0Y2M9"/>
<evidence type="ECO:0000313" key="3">
    <source>
        <dbReference type="Proteomes" id="UP000002729"/>
    </source>
</evidence>
<dbReference type="Proteomes" id="UP000002729">
    <property type="component" value="Unassembled WGS sequence"/>
</dbReference>
<dbReference type="GeneID" id="20223770"/>
<feature type="transmembrane region" description="Helical" evidence="1">
    <location>
        <begin position="230"/>
        <end position="253"/>
    </location>
</feature>
<gene>
    <name evidence="2" type="ORF">AURANDRAFT_62182</name>
</gene>
<dbReference type="PANTHER" id="PTHR23525">
    <property type="entry name" value="TRANSPORTER, PUTATIVE-RELATED"/>
    <property type="match status" value="1"/>
</dbReference>
<accession>F0Y2M9</accession>
<feature type="transmembrane region" description="Helical" evidence="1">
    <location>
        <begin position="72"/>
        <end position="92"/>
    </location>
</feature>
<dbReference type="AlphaFoldDB" id="F0Y2M9"/>
<dbReference type="SUPFAM" id="SSF103473">
    <property type="entry name" value="MFS general substrate transporter"/>
    <property type="match status" value="1"/>
</dbReference>
<dbReference type="EMBL" id="GL833123">
    <property type="protein sequence ID" value="EGB11042.1"/>
    <property type="molecule type" value="Genomic_DNA"/>
</dbReference>
<proteinExistence type="predicted"/>
<protein>
    <submittedName>
        <fullName evidence="2">Uncharacterized protein</fullName>
    </submittedName>
</protein>
<keyword evidence="1" id="KW-1133">Transmembrane helix</keyword>
<dbReference type="RefSeq" id="XP_009034598.1">
    <property type="nucleotide sequence ID" value="XM_009036350.1"/>
</dbReference>
<dbReference type="OrthoDB" id="10568448at2759"/>
<dbReference type="KEGG" id="aaf:AURANDRAFT_62182"/>
<name>F0Y2M9_AURAN</name>
<reference evidence="2 3" key="1">
    <citation type="journal article" date="2011" name="Proc. Natl. Acad. Sci. U.S.A.">
        <title>Niche of harmful alga Aureococcus anophagefferens revealed through ecogenomics.</title>
        <authorList>
            <person name="Gobler C.J."/>
            <person name="Berry D.L."/>
            <person name="Dyhrman S.T."/>
            <person name="Wilhelm S.W."/>
            <person name="Salamov A."/>
            <person name="Lobanov A.V."/>
            <person name="Zhang Y."/>
            <person name="Collier J.L."/>
            <person name="Wurch L.L."/>
            <person name="Kustka A.B."/>
            <person name="Dill B.D."/>
            <person name="Shah M."/>
            <person name="VerBerkmoes N.C."/>
            <person name="Kuo A."/>
            <person name="Terry A."/>
            <person name="Pangilinan J."/>
            <person name="Lindquist E.A."/>
            <person name="Lucas S."/>
            <person name="Paulsen I.T."/>
            <person name="Hattenrath-Lehmann T.K."/>
            <person name="Talmage S.C."/>
            <person name="Walker E.A."/>
            <person name="Koch F."/>
            <person name="Burson A.M."/>
            <person name="Marcoval M.A."/>
            <person name="Tang Y.Z."/>
            <person name="Lecleir G.R."/>
            <person name="Coyne K.J."/>
            <person name="Berg G.M."/>
            <person name="Bertrand E.M."/>
            <person name="Saito M.A."/>
            <person name="Gladyshev V.N."/>
            <person name="Grigoriev I.V."/>
        </authorList>
    </citation>
    <scope>NUCLEOTIDE SEQUENCE [LARGE SCALE GENOMIC DNA]</scope>
    <source>
        <strain evidence="3">CCMP 1984</strain>
    </source>
</reference>
<dbReference type="InterPro" id="IPR036259">
    <property type="entry name" value="MFS_trans_sf"/>
</dbReference>
<keyword evidence="3" id="KW-1185">Reference proteome</keyword>
<evidence type="ECO:0000256" key="1">
    <source>
        <dbReference type="SAM" id="Phobius"/>
    </source>
</evidence>